<dbReference type="Proteomes" id="UP000823775">
    <property type="component" value="Unassembled WGS sequence"/>
</dbReference>
<accession>A0ABS8VMF3</accession>
<reference evidence="1 2" key="1">
    <citation type="journal article" date="2021" name="BMC Genomics">
        <title>Datura genome reveals duplications of psychoactive alkaloid biosynthetic genes and high mutation rate following tissue culture.</title>
        <authorList>
            <person name="Rajewski A."/>
            <person name="Carter-House D."/>
            <person name="Stajich J."/>
            <person name="Litt A."/>
        </authorList>
    </citation>
    <scope>NUCLEOTIDE SEQUENCE [LARGE SCALE GENOMIC DNA]</scope>
    <source>
        <strain evidence="1">AR-01</strain>
    </source>
</reference>
<comment type="caution">
    <text evidence="1">The sequence shown here is derived from an EMBL/GenBank/DDBJ whole genome shotgun (WGS) entry which is preliminary data.</text>
</comment>
<name>A0ABS8VMF3_DATST</name>
<sequence length="173" mass="19061">MFARQSRFSDQLHNPPFSIFVSLTYYLFTDASEVYLTNCNINTSLVGSWCLLLGNNPKDVCNLSATKAQAQAHAVAAGLLGHTELRLQVLPHLWGLLPEDSLQGLELQRALTGTDYETLRALDADNVPTTPSMTERINTLPVHKYQGCWPESAGSSSTAERLLQHQSVPSLFS</sequence>
<proteinExistence type="predicted"/>
<evidence type="ECO:0000313" key="1">
    <source>
        <dbReference type="EMBL" id="MCE0481459.1"/>
    </source>
</evidence>
<keyword evidence="2" id="KW-1185">Reference proteome</keyword>
<gene>
    <name evidence="1" type="ORF">HAX54_039231</name>
</gene>
<protein>
    <submittedName>
        <fullName evidence="1">Uncharacterized protein</fullName>
    </submittedName>
</protein>
<organism evidence="1 2">
    <name type="scientific">Datura stramonium</name>
    <name type="common">Jimsonweed</name>
    <name type="synonym">Common thornapple</name>
    <dbReference type="NCBI Taxonomy" id="4076"/>
    <lineage>
        <taxon>Eukaryota</taxon>
        <taxon>Viridiplantae</taxon>
        <taxon>Streptophyta</taxon>
        <taxon>Embryophyta</taxon>
        <taxon>Tracheophyta</taxon>
        <taxon>Spermatophyta</taxon>
        <taxon>Magnoliopsida</taxon>
        <taxon>eudicotyledons</taxon>
        <taxon>Gunneridae</taxon>
        <taxon>Pentapetalae</taxon>
        <taxon>asterids</taxon>
        <taxon>lamiids</taxon>
        <taxon>Solanales</taxon>
        <taxon>Solanaceae</taxon>
        <taxon>Solanoideae</taxon>
        <taxon>Datureae</taxon>
        <taxon>Datura</taxon>
    </lineage>
</organism>
<evidence type="ECO:0000313" key="2">
    <source>
        <dbReference type="Proteomes" id="UP000823775"/>
    </source>
</evidence>
<dbReference type="EMBL" id="JACEIK010005419">
    <property type="protein sequence ID" value="MCE0481459.1"/>
    <property type="molecule type" value="Genomic_DNA"/>
</dbReference>